<evidence type="ECO:0000256" key="2">
    <source>
        <dbReference type="ARBA" id="ARBA00022606"/>
    </source>
</evidence>
<evidence type="ECO:0000256" key="11">
    <source>
        <dbReference type="ARBA" id="ARBA00023125"/>
    </source>
</evidence>
<dbReference type="EMBL" id="KQ964245">
    <property type="protein sequence ID" value="KXJ97091.1"/>
    <property type="molecule type" value="Genomic_DNA"/>
</dbReference>
<accession>A0A136JIX4</accession>
<evidence type="ECO:0000256" key="9">
    <source>
        <dbReference type="ARBA" id="ARBA00022991"/>
    </source>
</evidence>
<keyword evidence="1" id="KW-0600">Photoreceptor protein</keyword>
<keyword evidence="5" id="KW-0479">Metal-binding</keyword>
<evidence type="ECO:0000313" key="16">
    <source>
        <dbReference type="EMBL" id="KXJ97091.1"/>
    </source>
</evidence>
<sequence length="212" mass="23801">MICNQAPANAHDMTTINPWEDRALQYHFPTPTEPSQTAISSAPRTLPLEKDNVHDSIIYPGIYSASGFDVMGVLWRLAQRPNPVIDIGFVDASCAFVVCDLYQPDCPIIYVSDPFTHLTGYSKREIIGQNCRFMQAPGGSVMRASQRQYVDKSMVNFMRHAVDNFTEISVEVINFRKNGEPFVNVLTMIPVSFGGPTPQYFVGFSVEKQPDW</sequence>
<keyword evidence="9" id="KW-0157">Chromophore</keyword>
<keyword evidence="10" id="KW-0805">Transcription regulation</keyword>
<evidence type="ECO:0000256" key="1">
    <source>
        <dbReference type="ARBA" id="ARBA00022543"/>
    </source>
</evidence>
<keyword evidence="11" id="KW-0238">DNA-binding</keyword>
<evidence type="ECO:0000256" key="7">
    <source>
        <dbReference type="ARBA" id="ARBA00022771"/>
    </source>
</evidence>
<evidence type="ECO:0000256" key="13">
    <source>
        <dbReference type="ARBA" id="ARBA00023163"/>
    </source>
</evidence>
<dbReference type="SUPFAM" id="SSF55785">
    <property type="entry name" value="PYP-like sensor domain (PAS domain)"/>
    <property type="match status" value="1"/>
</dbReference>
<keyword evidence="14" id="KW-0675">Receptor</keyword>
<organism evidence="16 17">
    <name type="scientific">Microdochium bolleyi</name>
    <dbReference type="NCBI Taxonomy" id="196109"/>
    <lineage>
        <taxon>Eukaryota</taxon>
        <taxon>Fungi</taxon>
        <taxon>Dikarya</taxon>
        <taxon>Ascomycota</taxon>
        <taxon>Pezizomycotina</taxon>
        <taxon>Sordariomycetes</taxon>
        <taxon>Xylariomycetidae</taxon>
        <taxon>Xylariales</taxon>
        <taxon>Microdochiaceae</taxon>
        <taxon>Microdochium</taxon>
    </lineage>
</organism>
<evidence type="ECO:0000256" key="5">
    <source>
        <dbReference type="ARBA" id="ARBA00022723"/>
    </source>
</evidence>
<evidence type="ECO:0000256" key="12">
    <source>
        <dbReference type="ARBA" id="ARBA00023159"/>
    </source>
</evidence>
<dbReference type="Proteomes" id="UP000070501">
    <property type="component" value="Unassembled WGS sequence"/>
</dbReference>
<keyword evidence="17" id="KW-1185">Reference proteome</keyword>
<dbReference type="OrthoDB" id="447251at2759"/>
<evidence type="ECO:0000256" key="10">
    <source>
        <dbReference type="ARBA" id="ARBA00023015"/>
    </source>
</evidence>
<evidence type="ECO:0000256" key="8">
    <source>
        <dbReference type="ARBA" id="ARBA00022833"/>
    </source>
</evidence>
<proteinExistence type="predicted"/>
<keyword evidence="12" id="KW-0010">Activator</keyword>
<keyword evidence="3" id="KW-0285">Flavoprotein</keyword>
<dbReference type="PROSITE" id="PS50112">
    <property type="entry name" value="PAS"/>
    <property type="match status" value="1"/>
</dbReference>
<dbReference type="AlphaFoldDB" id="A0A136JIX4"/>
<name>A0A136JIX4_9PEZI</name>
<evidence type="ECO:0000313" key="17">
    <source>
        <dbReference type="Proteomes" id="UP000070501"/>
    </source>
</evidence>
<dbReference type="Gene3D" id="3.30.450.20">
    <property type="entry name" value="PAS domain"/>
    <property type="match status" value="1"/>
</dbReference>
<keyword evidence="13" id="KW-0804">Transcription</keyword>
<keyword evidence="8" id="KW-0862">Zinc</keyword>
<keyword evidence="7" id="KW-0863">Zinc-finger</keyword>
<evidence type="ECO:0000256" key="14">
    <source>
        <dbReference type="ARBA" id="ARBA00023170"/>
    </source>
</evidence>
<evidence type="ECO:0000256" key="6">
    <source>
        <dbReference type="ARBA" id="ARBA00022737"/>
    </source>
</evidence>
<evidence type="ECO:0000256" key="3">
    <source>
        <dbReference type="ARBA" id="ARBA00022630"/>
    </source>
</evidence>
<gene>
    <name evidence="16" type="ORF">Micbo1qcDRAFT_191666</name>
</gene>
<keyword evidence="2" id="KW-0716">Sensory transduction</keyword>
<evidence type="ECO:0000259" key="15">
    <source>
        <dbReference type="PROSITE" id="PS50112"/>
    </source>
</evidence>
<dbReference type="PANTHER" id="PTHR47429:SF7">
    <property type="entry name" value="GATA-FACTOR"/>
    <property type="match status" value="1"/>
</dbReference>
<protein>
    <submittedName>
        <fullName evidence="16">Vivid PAS protein VVD</fullName>
    </submittedName>
</protein>
<dbReference type="FunFam" id="3.30.450.20:FF:000064">
    <property type="entry name" value="Vivid PAS protein VVD"/>
    <property type="match status" value="1"/>
</dbReference>
<dbReference type="PANTHER" id="PTHR47429">
    <property type="entry name" value="PROTEIN TWIN LOV 1"/>
    <property type="match status" value="1"/>
</dbReference>
<dbReference type="InterPro" id="IPR000014">
    <property type="entry name" value="PAS"/>
</dbReference>
<dbReference type="GO" id="GO:0003677">
    <property type="term" value="F:DNA binding"/>
    <property type="evidence" value="ECO:0007669"/>
    <property type="project" value="UniProtKB-KW"/>
</dbReference>
<dbReference type="InterPro" id="IPR035965">
    <property type="entry name" value="PAS-like_dom_sf"/>
</dbReference>
<evidence type="ECO:0000256" key="4">
    <source>
        <dbReference type="ARBA" id="ARBA00022643"/>
    </source>
</evidence>
<dbReference type="GO" id="GO:0009881">
    <property type="term" value="F:photoreceptor activity"/>
    <property type="evidence" value="ECO:0007669"/>
    <property type="project" value="UniProtKB-KW"/>
</dbReference>
<dbReference type="GO" id="GO:0008270">
    <property type="term" value="F:zinc ion binding"/>
    <property type="evidence" value="ECO:0007669"/>
    <property type="project" value="UniProtKB-KW"/>
</dbReference>
<reference evidence="17" key="1">
    <citation type="submission" date="2016-02" db="EMBL/GenBank/DDBJ databases">
        <title>Draft genome sequence of Microdochium bolleyi, a fungal endophyte of beachgrass.</title>
        <authorList>
            <consortium name="DOE Joint Genome Institute"/>
            <person name="David A.S."/>
            <person name="May G."/>
            <person name="Haridas S."/>
            <person name="Lim J."/>
            <person name="Wang M."/>
            <person name="Labutti K."/>
            <person name="Lipzen A."/>
            <person name="Barry K."/>
            <person name="Grigoriev I.V."/>
        </authorList>
    </citation>
    <scope>NUCLEOTIDE SEQUENCE [LARGE SCALE GENOMIC DNA]</scope>
    <source>
        <strain evidence="17">J235TASD1</strain>
    </source>
</reference>
<dbReference type="CDD" id="cd00130">
    <property type="entry name" value="PAS"/>
    <property type="match status" value="1"/>
</dbReference>
<keyword evidence="4" id="KW-0288">FMN</keyword>
<keyword evidence="6" id="KW-0677">Repeat</keyword>
<dbReference type="GO" id="GO:0005634">
    <property type="term" value="C:nucleus"/>
    <property type="evidence" value="ECO:0007669"/>
    <property type="project" value="TreeGrafter"/>
</dbReference>
<dbReference type="STRING" id="196109.A0A136JIX4"/>
<feature type="domain" description="PAS" evidence="15">
    <location>
        <begin position="108"/>
        <end position="130"/>
    </location>
</feature>
<dbReference type="Pfam" id="PF13426">
    <property type="entry name" value="PAS_9"/>
    <property type="match status" value="1"/>
</dbReference>
<dbReference type="InParanoid" id="A0A136JIX4"/>